<feature type="region of interest" description="Disordered" evidence="1">
    <location>
        <begin position="37"/>
        <end position="60"/>
    </location>
</feature>
<evidence type="ECO:0000256" key="1">
    <source>
        <dbReference type="SAM" id="MobiDB-lite"/>
    </source>
</evidence>
<protein>
    <submittedName>
        <fullName evidence="2">Uncharacterized protein</fullName>
    </submittedName>
</protein>
<keyword evidence="3" id="KW-1185">Reference proteome</keyword>
<sequence length="175" mass="19072">MATVSATRIQRLRNLIEHPRTGAAERAAAQRMLDRIQGTSAASRSVRGDRTYGARHDKPGRHASLSRIADMIREDLALARVFADAAVPGELVARSAIRDAPAQLTYTVDAPFDAGIRVSVAAVPRGWGWPDGYTESPALRDLIAEVTDIMNAYNHDGTDIDQRYHGRVEVRAAGE</sequence>
<proteinExistence type="predicted"/>
<evidence type="ECO:0000313" key="3">
    <source>
        <dbReference type="Proteomes" id="UP000466794"/>
    </source>
</evidence>
<dbReference type="AlphaFoldDB" id="A0A7K1V788"/>
<gene>
    <name evidence="2" type="ORF">GPX89_35450</name>
</gene>
<dbReference type="RefSeq" id="WP_157392099.1">
    <property type="nucleotide sequence ID" value="NZ_WRPP01000009.1"/>
</dbReference>
<name>A0A7K1V788_9NOCA</name>
<dbReference type="Proteomes" id="UP000466794">
    <property type="component" value="Unassembled WGS sequence"/>
</dbReference>
<accession>A0A7K1V788</accession>
<evidence type="ECO:0000313" key="2">
    <source>
        <dbReference type="EMBL" id="MVU82514.1"/>
    </source>
</evidence>
<comment type="caution">
    <text evidence="2">The sequence shown here is derived from an EMBL/GenBank/DDBJ whole genome shotgun (WGS) entry which is preliminary data.</text>
</comment>
<dbReference type="EMBL" id="WRPP01000009">
    <property type="protein sequence ID" value="MVU82514.1"/>
    <property type="molecule type" value="Genomic_DNA"/>
</dbReference>
<organism evidence="2 3">
    <name type="scientific">Nocardia terrae</name>
    <dbReference type="NCBI Taxonomy" id="2675851"/>
    <lineage>
        <taxon>Bacteria</taxon>
        <taxon>Bacillati</taxon>
        <taxon>Actinomycetota</taxon>
        <taxon>Actinomycetes</taxon>
        <taxon>Mycobacteriales</taxon>
        <taxon>Nocardiaceae</taxon>
        <taxon>Nocardia</taxon>
    </lineage>
</organism>
<reference evidence="2 3" key="1">
    <citation type="submission" date="2019-12" db="EMBL/GenBank/DDBJ databases">
        <title>Nocardia sp. nov. ET3-3 isolated from soil.</title>
        <authorList>
            <person name="Kanchanasin P."/>
            <person name="Tanasupawat S."/>
            <person name="Yuki M."/>
            <person name="Kudo T."/>
        </authorList>
    </citation>
    <scope>NUCLEOTIDE SEQUENCE [LARGE SCALE GENOMIC DNA]</scope>
    <source>
        <strain evidence="2 3">ET3-3</strain>
    </source>
</reference>
<feature type="compositionally biased region" description="Basic and acidic residues" evidence="1">
    <location>
        <begin position="46"/>
        <end position="57"/>
    </location>
</feature>